<sequence>MEAKTENSNEDEQQAEQERIAAAAAAVADARIMQQHQQDRIDSGALSRRRLGLIVTVLKGCDEFPFRTKNKTNELVENVFGTALTDPGDAHHPQHGEQQADDDDDVINQRNKRRRLNLINTLEGMREYFPDSPMHTYIEGMCDPSRTLVRTFLRKLKKDVHDMLCENNTDNPDSDTIYCGLDSTRDTEEEVEAILRIFPDVLTEREQLGNYHDDYHDRYVYYYCPIQFLALNLKAVSFLPLVARLSIELGLFEEQYRGGLLVTDAYGEDPHNPLQNLLSSVDRFERDDNDDNYNQEHHEDQYLQVLIKLRRMDLLKKEDIQNFDLLLHLCRRPYFSKKTYRFLIEWDLNTLFQTNECGQSPLNRAAIVSCTLSIQVFQFVFEAGIRYFPKMKGIHLLFRKNRERNYTPFQYTCQKFGKEQVMKVIDDTLGYYSGDTPINTTKALVMAAIDENIHLDCVYFLLRRKPDVLQKLLLSSASSTAMAMAMAMAMATVMDKNNISIVDKNNDNDSGNNDTLGGQTKTDTKKKRKRLL</sequence>
<protein>
    <submittedName>
        <fullName evidence="2">Uncharacterized protein</fullName>
    </submittedName>
</protein>
<organism evidence="2 3">
    <name type="scientific">Fragilariopsis cylindrus CCMP1102</name>
    <dbReference type="NCBI Taxonomy" id="635003"/>
    <lineage>
        <taxon>Eukaryota</taxon>
        <taxon>Sar</taxon>
        <taxon>Stramenopiles</taxon>
        <taxon>Ochrophyta</taxon>
        <taxon>Bacillariophyta</taxon>
        <taxon>Bacillariophyceae</taxon>
        <taxon>Bacillariophycidae</taxon>
        <taxon>Bacillariales</taxon>
        <taxon>Bacillariaceae</taxon>
        <taxon>Fragilariopsis</taxon>
    </lineage>
</organism>
<evidence type="ECO:0000313" key="3">
    <source>
        <dbReference type="Proteomes" id="UP000095751"/>
    </source>
</evidence>
<dbReference type="InParanoid" id="A0A1E7F3N7"/>
<keyword evidence="3" id="KW-1185">Reference proteome</keyword>
<dbReference type="KEGG" id="fcy:FRACYDRAFT_244066"/>
<evidence type="ECO:0000256" key="1">
    <source>
        <dbReference type="SAM" id="MobiDB-lite"/>
    </source>
</evidence>
<feature type="region of interest" description="Disordered" evidence="1">
    <location>
        <begin position="503"/>
        <end position="532"/>
    </location>
</feature>
<feature type="region of interest" description="Disordered" evidence="1">
    <location>
        <begin position="83"/>
        <end position="107"/>
    </location>
</feature>
<dbReference type="AlphaFoldDB" id="A0A1E7F3N7"/>
<accession>A0A1E7F3N7</accession>
<evidence type="ECO:0000313" key="2">
    <source>
        <dbReference type="EMBL" id="OEU12792.1"/>
    </source>
</evidence>
<feature type="compositionally biased region" description="Low complexity" evidence="1">
    <location>
        <begin position="508"/>
        <end position="521"/>
    </location>
</feature>
<name>A0A1E7F3N7_9STRA</name>
<dbReference type="Proteomes" id="UP000095751">
    <property type="component" value="Unassembled WGS sequence"/>
</dbReference>
<proteinExistence type="predicted"/>
<dbReference type="EMBL" id="KV784364">
    <property type="protein sequence ID" value="OEU12792.1"/>
    <property type="molecule type" value="Genomic_DNA"/>
</dbReference>
<gene>
    <name evidence="2" type="ORF">FRACYDRAFT_244066</name>
</gene>
<reference evidence="2 3" key="1">
    <citation type="submission" date="2016-09" db="EMBL/GenBank/DDBJ databases">
        <title>Extensive genetic diversity and differential bi-allelic expression allows diatom success in the polar Southern Ocean.</title>
        <authorList>
            <consortium name="DOE Joint Genome Institute"/>
            <person name="Mock T."/>
            <person name="Otillar R.P."/>
            <person name="Strauss J."/>
            <person name="Dupont C."/>
            <person name="Frickenhaus S."/>
            <person name="Maumus F."/>
            <person name="Mcmullan M."/>
            <person name="Sanges R."/>
            <person name="Schmutz J."/>
            <person name="Toseland A."/>
            <person name="Valas R."/>
            <person name="Veluchamy A."/>
            <person name="Ward B.J."/>
            <person name="Allen A."/>
            <person name="Barry K."/>
            <person name="Falciatore A."/>
            <person name="Ferrante M."/>
            <person name="Fortunato A.E."/>
            <person name="Gloeckner G."/>
            <person name="Gruber A."/>
            <person name="Hipkin R."/>
            <person name="Janech M."/>
            <person name="Kroth P."/>
            <person name="Leese F."/>
            <person name="Lindquist E."/>
            <person name="Lyon B.R."/>
            <person name="Martin J."/>
            <person name="Mayer C."/>
            <person name="Parker M."/>
            <person name="Quesneville H."/>
            <person name="Raymond J."/>
            <person name="Uhlig C."/>
            <person name="Valentin K.U."/>
            <person name="Worden A.Z."/>
            <person name="Armbrust E.V."/>
            <person name="Bowler C."/>
            <person name="Green B."/>
            <person name="Moulton V."/>
            <person name="Van Oosterhout C."/>
            <person name="Grigoriev I."/>
        </authorList>
    </citation>
    <scope>NUCLEOTIDE SEQUENCE [LARGE SCALE GENOMIC DNA]</scope>
    <source>
        <strain evidence="2 3">CCMP1102</strain>
    </source>
</reference>